<gene>
    <name evidence="2" type="ORF">M0R45_031044</name>
</gene>
<organism evidence="2 3">
    <name type="scientific">Rubus argutus</name>
    <name type="common">Southern blackberry</name>
    <dbReference type="NCBI Taxonomy" id="59490"/>
    <lineage>
        <taxon>Eukaryota</taxon>
        <taxon>Viridiplantae</taxon>
        <taxon>Streptophyta</taxon>
        <taxon>Embryophyta</taxon>
        <taxon>Tracheophyta</taxon>
        <taxon>Spermatophyta</taxon>
        <taxon>Magnoliopsida</taxon>
        <taxon>eudicotyledons</taxon>
        <taxon>Gunneridae</taxon>
        <taxon>Pentapetalae</taxon>
        <taxon>rosids</taxon>
        <taxon>fabids</taxon>
        <taxon>Rosales</taxon>
        <taxon>Rosaceae</taxon>
        <taxon>Rosoideae</taxon>
        <taxon>Rosoideae incertae sedis</taxon>
        <taxon>Rubus</taxon>
    </lineage>
</organism>
<sequence>MQRLPEEILGQSCCEGQQARSEEASYPFASDISLRPPSPQQHRHASQKQRWPEKRNDLQFESVYSVCGFWSRGEPAPRPKAHEPGFLAHLEFVESSALVRLALQSGSSSGAMAVTSSALAAVLSSCSTSRCDCHY</sequence>
<evidence type="ECO:0000256" key="1">
    <source>
        <dbReference type="SAM" id="MobiDB-lite"/>
    </source>
</evidence>
<dbReference type="EMBL" id="JBEDUW010000006">
    <property type="protein sequence ID" value="KAK9922584.1"/>
    <property type="molecule type" value="Genomic_DNA"/>
</dbReference>
<reference evidence="2 3" key="1">
    <citation type="journal article" date="2023" name="G3 (Bethesda)">
        <title>A chromosome-length genome assembly and annotation of blackberry (Rubus argutus, cv. 'Hillquist').</title>
        <authorList>
            <person name="Bruna T."/>
            <person name="Aryal R."/>
            <person name="Dudchenko O."/>
            <person name="Sargent D.J."/>
            <person name="Mead D."/>
            <person name="Buti M."/>
            <person name="Cavallini A."/>
            <person name="Hytonen T."/>
            <person name="Andres J."/>
            <person name="Pham M."/>
            <person name="Weisz D."/>
            <person name="Mascagni F."/>
            <person name="Usai G."/>
            <person name="Natali L."/>
            <person name="Bassil N."/>
            <person name="Fernandez G.E."/>
            <person name="Lomsadze A."/>
            <person name="Armour M."/>
            <person name="Olukolu B."/>
            <person name="Poorten T."/>
            <person name="Britton C."/>
            <person name="Davik J."/>
            <person name="Ashrafi H."/>
            <person name="Aiden E.L."/>
            <person name="Borodovsky M."/>
            <person name="Worthington M."/>
        </authorList>
    </citation>
    <scope>NUCLEOTIDE SEQUENCE [LARGE SCALE GENOMIC DNA]</scope>
    <source>
        <strain evidence="2">PI 553951</strain>
    </source>
</reference>
<evidence type="ECO:0000313" key="3">
    <source>
        <dbReference type="Proteomes" id="UP001457282"/>
    </source>
</evidence>
<protein>
    <submittedName>
        <fullName evidence="2">Uncharacterized protein</fullName>
    </submittedName>
</protein>
<name>A0AAW1WCS1_RUBAR</name>
<keyword evidence="3" id="KW-1185">Reference proteome</keyword>
<proteinExistence type="predicted"/>
<dbReference type="AlphaFoldDB" id="A0AAW1WCS1"/>
<comment type="caution">
    <text evidence="2">The sequence shown here is derived from an EMBL/GenBank/DDBJ whole genome shotgun (WGS) entry which is preliminary data.</text>
</comment>
<feature type="region of interest" description="Disordered" evidence="1">
    <location>
        <begin position="1"/>
        <end position="56"/>
    </location>
</feature>
<evidence type="ECO:0000313" key="2">
    <source>
        <dbReference type="EMBL" id="KAK9922584.1"/>
    </source>
</evidence>
<accession>A0AAW1WCS1</accession>
<dbReference type="Proteomes" id="UP001457282">
    <property type="component" value="Unassembled WGS sequence"/>
</dbReference>